<dbReference type="PROSITE" id="PS00737">
    <property type="entry name" value="THIOLASE_2"/>
    <property type="match status" value="1"/>
</dbReference>
<dbReference type="InterPro" id="IPR020617">
    <property type="entry name" value="Thiolase_C"/>
</dbReference>
<feature type="active site" description="Proton acceptor" evidence="9">
    <location>
        <position position="339"/>
    </location>
</feature>
<dbReference type="PANTHER" id="PTHR43853:SF21">
    <property type="entry name" value="STEROID 3-KETOACYL-COA THIOLASE"/>
    <property type="match status" value="1"/>
</dbReference>
<evidence type="ECO:0000256" key="4">
    <source>
        <dbReference type="ARBA" id="ARBA00022679"/>
    </source>
</evidence>
<dbReference type="Gene3D" id="3.40.47.10">
    <property type="match status" value="1"/>
</dbReference>
<dbReference type="InterPro" id="IPR020616">
    <property type="entry name" value="Thiolase_N"/>
</dbReference>
<dbReference type="FunFam" id="3.40.47.10:FF:000010">
    <property type="entry name" value="Acetyl-CoA acetyltransferase (Thiolase)"/>
    <property type="match status" value="1"/>
</dbReference>
<dbReference type="PROSITE" id="PS00098">
    <property type="entry name" value="THIOLASE_1"/>
    <property type="match status" value="1"/>
</dbReference>
<evidence type="ECO:0000256" key="8">
    <source>
        <dbReference type="ARBA" id="ARBA00051550"/>
    </source>
</evidence>
<feature type="active site" description="Proton acceptor" evidence="9">
    <location>
        <position position="369"/>
    </location>
</feature>
<protein>
    <recommendedName>
        <fullName evidence="7">Acetyl-CoA acetyltransferase</fullName>
        <ecNumber evidence="6">2.3.1.16</ecNumber>
    </recommendedName>
</protein>
<evidence type="ECO:0000313" key="13">
    <source>
        <dbReference type="EMBL" id="SKA21290.1"/>
    </source>
</evidence>
<accession>A0A1T4RZ53</accession>
<gene>
    <name evidence="13" type="ORF">SAMN02745885_02347</name>
</gene>
<dbReference type="GO" id="GO:0006635">
    <property type="term" value="P:fatty acid beta-oxidation"/>
    <property type="evidence" value="ECO:0007669"/>
    <property type="project" value="TreeGrafter"/>
</dbReference>
<evidence type="ECO:0000256" key="1">
    <source>
        <dbReference type="ARBA" id="ARBA00004496"/>
    </source>
</evidence>
<dbReference type="InterPro" id="IPR002155">
    <property type="entry name" value="Thiolase"/>
</dbReference>
<evidence type="ECO:0000256" key="7">
    <source>
        <dbReference type="ARBA" id="ARBA00044137"/>
    </source>
</evidence>
<dbReference type="CDD" id="cd00751">
    <property type="entry name" value="thiolase"/>
    <property type="match status" value="1"/>
</dbReference>
<dbReference type="Pfam" id="PF00108">
    <property type="entry name" value="Thiolase_N"/>
    <property type="match status" value="1"/>
</dbReference>
<keyword evidence="14" id="KW-1185">Reference proteome</keyword>
<dbReference type="RefSeq" id="WP_078666341.1">
    <property type="nucleotide sequence ID" value="NZ_FUXM01000039.1"/>
</dbReference>
<dbReference type="GO" id="GO:0003985">
    <property type="term" value="F:acetyl-CoA C-acetyltransferase activity"/>
    <property type="evidence" value="ECO:0007669"/>
    <property type="project" value="UniProtKB-EC"/>
</dbReference>
<dbReference type="PANTHER" id="PTHR43853">
    <property type="entry name" value="3-KETOACYL-COA THIOLASE, PEROXISOMAL"/>
    <property type="match status" value="1"/>
</dbReference>
<evidence type="ECO:0000313" key="14">
    <source>
        <dbReference type="Proteomes" id="UP000189933"/>
    </source>
</evidence>
<comment type="subcellular location">
    <subcellularLocation>
        <location evidence="1">Cytoplasm</location>
    </subcellularLocation>
</comment>
<evidence type="ECO:0000256" key="5">
    <source>
        <dbReference type="ARBA" id="ARBA00023315"/>
    </source>
</evidence>
<dbReference type="InterPro" id="IPR050215">
    <property type="entry name" value="Thiolase-like_sf_Thiolase"/>
</dbReference>
<dbReference type="OrthoDB" id="56116at2"/>
<evidence type="ECO:0000256" key="2">
    <source>
        <dbReference type="ARBA" id="ARBA00005189"/>
    </source>
</evidence>
<dbReference type="PIRSF" id="PIRSF000429">
    <property type="entry name" value="Ac-CoA_Ac_transf"/>
    <property type="match status" value="1"/>
</dbReference>
<sequence length="384" mass="40475">MREAVIVAGARTAVGKAPKGTLRHVRPEDMGAAVIRNVLERVPQVQPEMIDDVIVGCSFPEGEQGFNMGRVLVLRAELPITVPGFTINRFCSSGLNAIALAAQQIMIGQADIILAGGVESMSMVPMGGNKIAPNPWLMEHMPAAYMGMGLTAENVAQRYGITREEQDRFALASHQKAAAAIREGRFKDEIVPLTVKQGKKEIIFDTDEGVRSDTSLEALAKLKPAFHAKGTVTAGNSSQTSDGAAFVMVMAREKAEELGLEPLAVFKAFAVGGVHPDEMGIGPVVAIPKALKIAGLTLDDIKVVELNEAFASQALYVIKKLELDPARVNPNGGAIALGHPLGCTGAKLTVSLINELRRRGGGYGIVSMCIGGGMGAAGIFEVLA</sequence>
<dbReference type="NCBIfam" id="TIGR01930">
    <property type="entry name" value="AcCoA-C-Actrans"/>
    <property type="match status" value="1"/>
</dbReference>
<dbReference type="Proteomes" id="UP000189933">
    <property type="component" value="Unassembled WGS sequence"/>
</dbReference>
<comment type="catalytic activity">
    <reaction evidence="8">
        <text>2 acetyl-CoA = acetoacetyl-CoA + CoA</text>
        <dbReference type="Rhea" id="RHEA:21036"/>
        <dbReference type="ChEBI" id="CHEBI:57286"/>
        <dbReference type="ChEBI" id="CHEBI:57287"/>
        <dbReference type="ChEBI" id="CHEBI:57288"/>
        <dbReference type="EC" id="2.3.1.9"/>
    </reaction>
</comment>
<comment type="similarity">
    <text evidence="3 10">Belongs to the thiolase-like superfamily. Thiolase family.</text>
</comment>
<dbReference type="GO" id="GO:0010124">
    <property type="term" value="P:phenylacetate catabolic process"/>
    <property type="evidence" value="ECO:0007669"/>
    <property type="project" value="TreeGrafter"/>
</dbReference>
<feature type="active site" description="Acyl-thioester intermediate" evidence="9">
    <location>
        <position position="91"/>
    </location>
</feature>
<comment type="pathway">
    <text evidence="2">Lipid metabolism.</text>
</comment>
<organism evidence="13 14">
    <name type="scientific">Carboxydocella sporoproducens DSM 16521</name>
    <dbReference type="NCBI Taxonomy" id="1121270"/>
    <lineage>
        <taxon>Bacteria</taxon>
        <taxon>Bacillati</taxon>
        <taxon>Bacillota</taxon>
        <taxon>Clostridia</taxon>
        <taxon>Eubacteriales</taxon>
        <taxon>Clostridiales Family XVI. Incertae Sedis</taxon>
        <taxon>Carboxydocella</taxon>
    </lineage>
</organism>
<dbReference type="SUPFAM" id="SSF53901">
    <property type="entry name" value="Thiolase-like"/>
    <property type="match status" value="2"/>
</dbReference>
<evidence type="ECO:0000256" key="3">
    <source>
        <dbReference type="ARBA" id="ARBA00010982"/>
    </source>
</evidence>
<dbReference type="InterPro" id="IPR020613">
    <property type="entry name" value="Thiolase_CS"/>
</dbReference>
<evidence type="ECO:0000256" key="6">
    <source>
        <dbReference type="ARBA" id="ARBA00024073"/>
    </source>
</evidence>
<dbReference type="EC" id="2.3.1.16" evidence="6"/>
<dbReference type="EMBL" id="FUXM01000039">
    <property type="protein sequence ID" value="SKA21290.1"/>
    <property type="molecule type" value="Genomic_DNA"/>
</dbReference>
<dbReference type="PROSITE" id="PS00099">
    <property type="entry name" value="THIOLASE_3"/>
    <property type="match status" value="1"/>
</dbReference>
<proteinExistence type="inferred from homology"/>
<feature type="domain" description="Thiolase N-terminal" evidence="11">
    <location>
        <begin position="5"/>
        <end position="252"/>
    </location>
</feature>
<dbReference type="GO" id="GO:0005737">
    <property type="term" value="C:cytoplasm"/>
    <property type="evidence" value="ECO:0007669"/>
    <property type="project" value="UniProtKB-SubCell"/>
</dbReference>
<dbReference type="InterPro" id="IPR020610">
    <property type="entry name" value="Thiolase_AS"/>
</dbReference>
<dbReference type="InterPro" id="IPR020615">
    <property type="entry name" value="Thiolase_acyl_enz_int_AS"/>
</dbReference>
<feature type="domain" description="Thiolase C-terminal" evidence="12">
    <location>
        <begin position="261"/>
        <end position="381"/>
    </location>
</feature>
<evidence type="ECO:0000259" key="11">
    <source>
        <dbReference type="Pfam" id="PF00108"/>
    </source>
</evidence>
<dbReference type="InterPro" id="IPR016039">
    <property type="entry name" value="Thiolase-like"/>
</dbReference>
<evidence type="ECO:0000256" key="10">
    <source>
        <dbReference type="RuleBase" id="RU003557"/>
    </source>
</evidence>
<evidence type="ECO:0000259" key="12">
    <source>
        <dbReference type="Pfam" id="PF02803"/>
    </source>
</evidence>
<dbReference type="AlphaFoldDB" id="A0A1T4RZ53"/>
<keyword evidence="5 10" id="KW-0012">Acyltransferase</keyword>
<keyword evidence="4 10" id="KW-0808">Transferase</keyword>
<dbReference type="Pfam" id="PF02803">
    <property type="entry name" value="Thiolase_C"/>
    <property type="match status" value="1"/>
</dbReference>
<name>A0A1T4RZ53_9FIRM</name>
<evidence type="ECO:0000256" key="9">
    <source>
        <dbReference type="PIRSR" id="PIRSR000429-1"/>
    </source>
</evidence>
<reference evidence="14" key="1">
    <citation type="submission" date="2017-02" db="EMBL/GenBank/DDBJ databases">
        <authorList>
            <person name="Varghese N."/>
            <person name="Submissions S."/>
        </authorList>
    </citation>
    <scope>NUCLEOTIDE SEQUENCE [LARGE SCALE GENOMIC DNA]</scope>
    <source>
        <strain evidence="14">DSM 16521</strain>
    </source>
</reference>